<evidence type="ECO:0000313" key="2">
    <source>
        <dbReference type="EMBL" id="KAK9176715.1"/>
    </source>
</evidence>
<dbReference type="Proteomes" id="UP001428341">
    <property type="component" value="Unassembled WGS sequence"/>
</dbReference>
<name>A0AAP0LKY0_9ROSI</name>
<evidence type="ECO:0000256" key="1">
    <source>
        <dbReference type="SAM" id="MobiDB-lite"/>
    </source>
</evidence>
<reference evidence="2 3" key="1">
    <citation type="submission" date="2024-05" db="EMBL/GenBank/DDBJ databases">
        <title>Haplotype-resolved chromosome-level genome assembly of Huyou (Citrus changshanensis).</title>
        <authorList>
            <person name="Miao C."/>
            <person name="Chen W."/>
            <person name="Wu Y."/>
            <person name="Wang L."/>
            <person name="Zhao S."/>
            <person name="Grierson D."/>
            <person name="Xu C."/>
            <person name="Chen K."/>
        </authorList>
    </citation>
    <scope>NUCLEOTIDE SEQUENCE [LARGE SCALE GENOMIC DNA]</scope>
    <source>
        <strain evidence="2">01-14</strain>
        <tissue evidence="2">Leaf</tissue>
    </source>
</reference>
<dbReference type="AlphaFoldDB" id="A0AAP0LKY0"/>
<protein>
    <submittedName>
        <fullName evidence="2">Uncharacterized protein</fullName>
    </submittedName>
</protein>
<feature type="compositionally biased region" description="Basic and acidic residues" evidence="1">
    <location>
        <begin position="8"/>
        <end position="23"/>
    </location>
</feature>
<gene>
    <name evidence="2" type="ORF">WN944_028734</name>
</gene>
<feature type="compositionally biased region" description="Basic residues" evidence="1">
    <location>
        <begin position="25"/>
        <end position="36"/>
    </location>
</feature>
<feature type="region of interest" description="Disordered" evidence="1">
    <location>
        <begin position="1"/>
        <end position="80"/>
    </location>
</feature>
<proteinExistence type="predicted"/>
<keyword evidence="3" id="KW-1185">Reference proteome</keyword>
<evidence type="ECO:0000313" key="3">
    <source>
        <dbReference type="Proteomes" id="UP001428341"/>
    </source>
</evidence>
<organism evidence="2 3">
    <name type="scientific">Citrus x changshan-huyou</name>
    <dbReference type="NCBI Taxonomy" id="2935761"/>
    <lineage>
        <taxon>Eukaryota</taxon>
        <taxon>Viridiplantae</taxon>
        <taxon>Streptophyta</taxon>
        <taxon>Embryophyta</taxon>
        <taxon>Tracheophyta</taxon>
        <taxon>Spermatophyta</taxon>
        <taxon>Magnoliopsida</taxon>
        <taxon>eudicotyledons</taxon>
        <taxon>Gunneridae</taxon>
        <taxon>Pentapetalae</taxon>
        <taxon>rosids</taxon>
        <taxon>malvids</taxon>
        <taxon>Sapindales</taxon>
        <taxon>Rutaceae</taxon>
        <taxon>Aurantioideae</taxon>
        <taxon>Citrus</taxon>
    </lineage>
</organism>
<dbReference type="EMBL" id="JBCGBO010000025">
    <property type="protein sequence ID" value="KAK9176715.1"/>
    <property type="molecule type" value="Genomic_DNA"/>
</dbReference>
<accession>A0AAP0LKY0</accession>
<comment type="caution">
    <text evidence="2">The sequence shown here is derived from an EMBL/GenBank/DDBJ whole genome shotgun (WGS) entry which is preliminary data.</text>
</comment>
<sequence length="80" mass="9265">MLGQLSGERVRTAKCEGNHESRVTMRWRKRQKRSRNQRTDDGLMADKLSGQPVNLNGLIGHPSPHHFEPPTLFRRSMSHF</sequence>